<dbReference type="EMBL" id="PQXM01000256">
    <property type="protein sequence ID" value="TGO74771.1"/>
    <property type="molecule type" value="Genomic_DNA"/>
</dbReference>
<reference evidence="1 2" key="1">
    <citation type="submission" date="2017-12" db="EMBL/GenBank/DDBJ databases">
        <title>Comparative genomics of Botrytis spp.</title>
        <authorList>
            <person name="Valero-Jimenez C.A."/>
            <person name="Tapia P."/>
            <person name="Veloso J."/>
            <person name="Silva-Moreno E."/>
            <person name="Staats M."/>
            <person name="Valdes J.H."/>
            <person name="Van Kan J.A.L."/>
        </authorList>
    </citation>
    <scope>NUCLEOTIDE SEQUENCE [LARGE SCALE GENOMIC DNA]</scope>
    <source>
        <strain evidence="1 2">Be9601</strain>
    </source>
</reference>
<gene>
    <name evidence="1" type="ORF">BELL_0257g00070</name>
</gene>
<sequence>MASASSLSKVLNTMSTTKKTLLRKLAASKVNFYRHSLKPVLQAVYALYQIGYLKPGMLLDPVLINTIAGWWKMTGAELRETVQKEELIHDSDGLTRIDCINLLLKDVICIWNGKEGENDLDDLSMPRSILEISAAIKLNSQVIDLLLSSVYADAILRGGYPISFPGSPQLITLDDFTEGFPENFANMGSKRKIAETLKKAPECLKLVKHLSENYGGYLIPANGKLKISGFPASVHQFVVVQAPKHSSSTSPKPNDEKTGPMVLFHGTSLSYLPSILLSGLEAKSEELYGKVSTLFMAEEPASSYFYVKRRVIESLWEPDLYSECGVLLACELSRTRKPDWDYETHPDGDVKIGRPQPIHIFGPEDTRFIKVRYVFILPDDVASDYLLAPTLSTLKPLMLKAFKSKIFQGI</sequence>
<dbReference type="AlphaFoldDB" id="A0A4Z1JLZ3"/>
<evidence type="ECO:0008006" key="3">
    <source>
        <dbReference type="Google" id="ProtNLM"/>
    </source>
</evidence>
<evidence type="ECO:0000313" key="2">
    <source>
        <dbReference type="Proteomes" id="UP000297229"/>
    </source>
</evidence>
<organism evidence="1 2">
    <name type="scientific">Botrytis elliptica</name>
    <dbReference type="NCBI Taxonomy" id="278938"/>
    <lineage>
        <taxon>Eukaryota</taxon>
        <taxon>Fungi</taxon>
        <taxon>Dikarya</taxon>
        <taxon>Ascomycota</taxon>
        <taxon>Pezizomycotina</taxon>
        <taxon>Leotiomycetes</taxon>
        <taxon>Helotiales</taxon>
        <taxon>Sclerotiniaceae</taxon>
        <taxon>Botrytis</taxon>
    </lineage>
</organism>
<evidence type="ECO:0000313" key="1">
    <source>
        <dbReference type="EMBL" id="TGO74771.1"/>
    </source>
</evidence>
<dbReference type="Proteomes" id="UP000297229">
    <property type="component" value="Unassembled WGS sequence"/>
</dbReference>
<protein>
    <recommendedName>
        <fullName evidence="3">PARP catalytic domain-containing protein</fullName>
    </recommendedName>
</protein>
<keyword evidence="2" id="KW-1185">Reference proteome</keyword>
<comment type="caution">
    <text evidence="1">The sequence shown here is derived from an EMBL/GenBank/DDBJ whole genome shotgun (WGS) entry which is preliminary data.</text>
</comment>
<accession>A0A4Z1JLZ3</accession>
<name>A0A4Z1JLZ3_9HELO</name>
<proteinExistence type="predicted"/>